<evidence type="ECO:0000259" key="2">
    <source>
        <dbReference type="Pfam" id="PF06588"/>
    </source>
</evidence>
<feature type="domain" description="Muskelin N-terminal" evidence="2">
    <location>
        <begin position="2"/>
        <end position="58"/>
    </location>
</feature>
<accession>A0A0L0FCK2</accession>
<evidence type="ECO:0000313" key="3">
    <source>
        <dbReference type="EMBL" id="KNC74502.1"/>
    </source>
</evidence>
<dbReference type="PANTHER" id="PTHR15526:SF5">
    <property type="entry name" value="MUSKELIN"/>
    <property type="match status" value="1"/>
</dbReference>
<feature type="non-terminal residue" evidence="3">
    <location>
        <position position="1"/>
    </location>
</feature>
<dbReference type="InterPro" id="IPR010565">
    <property type="entry name" value="Muskelin_N"/>
</dbReference>
<dbReference type="GO" id="GO:0005737">
    <property type="term" value="C:cytoplasm"/>
    <property type="evidence" value="ECO:0007669"/>
    <property type="project" value="TreeGrafter"/>
</dbReference>
<dbReference type="PANTHER" id="PTHR15526">
    <property type="entry name" value="MUSKELIN"/>
    <property type="match status" value="1"/>
</dbReference>
<protein>
    <recommendedName>
        <fullName evidence="2">Muskelin N-terminal domain-containing protein</fullName>
    </recommendedName>
</protein>
<reference evidence="3 4" key="1">
    <citation type="submission" date="2011-02" db="EMBL/GenBank/DDBJ databases">
        <title>The Genome Sequence of Sphaeroforma arctica JP610.</title>
        <authorList>
            <consortium name="The Broad Institute Genome Sequencing Platform"/>
            <person name="Russ C."/>
            <person name="Cuomo C."/>
            <person name="Young S.K."/>
            <person name="Zeng Q."/>
            <person name="Gargeya S."/>
            <person name="Alvarado L."/>
            <person name="Berlin A."/>
            <person name="Chapman S.B."/>
            <person name="Chen Z."/>
            <person name="Freedman E."/>
            <person name="Gellesch M."/>
            <person name="Goldberg J."/>
            <person name="Griggs A."/>
            <person name="Gujja S."/>
            <person name="Heilman E."/>
            <person name="Heiman D."/>
            <person name="Howarth C."/>
            <person name="Mehta T."/>
            <person name="Neiman D."/>
            <person name="Pearson M."/>
            <person name="Roberts A."/>
            <person name="Saif S."/>
            <person name="Shea T."/>
            <person name="Shenoy N."/>
            <person name="Sisk P."/>
            <person name="Stolte C."/>
            <person name="Sykes S."/>
            <person name="White J."/>
            <person name="Yandava C."/>
            <person name="Burger G."/>
            <person name="Gray M.W."/>
            <person name="Holland P.W.H."/>
            <person name="King N."/>
            <person name="Lang F.B.F."/>
            <person name="Roger A.J."/>
            <person name="Ruiz-Trillo I."/>
            <person name="Haas B."/>
            <person name="Nusbaum C."/>
            <person name="Birren B."/>
        </authorList>
    </citation>
    <scope>NUCLEOTIDE SEQUENCE [LARGE SCALE GENOMIC DNA]</scope>
    <source>
        <strain evidence="3 4">JP610</strain>
    </source>
</reference>
<dbReference type="AlphaFoldDB" id="A0A0L0FCK2"/>
<keyword evidence="1" id="KW-0677">Repeat</keyword>
<dbReference type="RefSeq" id="XP_014148404.1">
    <property type="nucleotide sequence ID" value="XM_014292929.1"/>
</dbReference>
<dbReference type="OrthoDB" id="10052615at2759"/>
<sequence length="67" mass="7706">KDAIVHTITFGKYSKKHICNLKEFKVYGGMSEEGMIMILHSGLNNDDELEQFPVMHKVGLMQSFLEF</sequence>
<dbReference type="eggNOG" id="KOG2437">
    <property type="taxonomic scope" value="Eukaryota"/>
</dbReference>
<proteinExistence type="predicted"/>
<dbReference type="InterPro" id="IPR052456">
    <property type="entry name" value="CTLH_complex_component"/>
</dbReference>
<dbReference type="STRING" id="667725.A0A0L0FCK2"/>
<organism evidence="3 4">
    <name type="scientific">Sphaeroforma arctica JP610</name>
    <dbReference type="NCBI Taxonomy" id="667725"/>
    <lineage>
        <taxon>Eukaryota</taxon>
        <taxon>Ichthyosporea</taxon>
        <taxon>Ichthyophonida</taxon>
        <taxon>Sphaeroforma</taxon>
    </lineage>
</organism>
<gene>
    <name evidence="3" type="ORF">SARC_12954</name>
</gene>
<dbReference type="Gene3D" id="2.60.120.260">
    <property type="entry name" value="Galactose-binding domain-like"/>
    <property type="match status" value="1"/>
</dbReference>
<dbReference type="Pfam" id="PF06588">
    <property type="entry name" value="Muskelin_N"/>
    <property type="match status" value="1"/>
</dbReference>
<dbReference type="GeneID" id="25913458"/>
<name>A0A0L0FCK2_9EUKA</name>
<evidence type="ECO:0000313" key="4">
    <source>
        <dbReference type="Proteomes" id="UP000054560"/>
    </source>
</evidence>
<dbReference type="Proteomes" id="UP000054560">
    <property type="component" value="Unassembled WGS sequence"/>
</dbReference>
<keyword evidence="4" id="KW-1185">Reference proteome</keyword>
<evidence type="ECO:0000256" key="1">
    <source>
        <dbReference type="ARBA" id="ARBA00022737"/>
    </source>
</evidence>
<dbReference type="EMBL" id="KQ244349">
    <property type="protein sequence ID" value="KNC74502.1"/>
    <property type="molecule type" value="Genomic_DNA"/>
</dbReference>